<accession>A0A9R1U3F1</accession>
<dbReference type="PANTHER" id="PTHR45188:SF2">
    <property type="entry name" value="DNAJ HOMOLOG SUBFAMILY C MEMBER 7"/>
    <property type="match status" value="1"/>
</dbReference>
<evidence type="ECO:0000313" key="8">
    <source>
        <dbReference type="RefSeq" id="XP_011305686.1"/>
    </source>
</evidence>
<dbReference type="RefSeq" id="XP_011305686.1">
    <property type="nucleotide sequence ID" value="XM_011307384.1"/>
</dbReference>
<keyword evidence="2 3" id="KW-0802">TPR repeat</keyword>
<reference evidence="8" key="2">
    <citation type="submission" date="2025-04" db="UniProtKB">
        <authorList>
            <consortium name="RefSeq"/>
        </authorList>
    </citation>
    <scope>IDENTIFICATION</scope>
    <source>
        <strain evidence="8">USDA-PBARC FA_bdor</strain>
        <tissue evidence="8">Whole organism</tissue>
    </source>
</reference>
<dbReference type="CDD" id="cd06257">
    <property type="entry name" value="DnaJ"/>
    <property type="match status" value="1"/>
</dbReference>
<feature type="coiled-coil region" evidence="4">
    <location>
        <begin position="343"/>
        <end position="379"/>
    </location>
</feature>
<dbReference type="Gene3D" id="1.25.40.10">
    <property type="entry name" value="Tetratricopeptide repeat domain"/>
    <property type="match status" value="1"/>
</dbReference>
<proteinExistence type="predicted"/>
<dbReference type="Pfam" id="PF13432">
    <property type="entry name" value="TPR_16"/>
    <property type="match status" value="2"/>
</dbReference>
<keyword evidence="4" id="KW-0175">Coiled coil</keyword>
<evidence type="ECO:0000256" key="2">
    <source>
        <dbReference type="ARBA" id="ARBA00022803"/>
    </source>
</evidence>
<evidence type="ECO:0000313" key="6">
    <source>
        <dbReference type="EMBL" id="JAG81884.1"/>
    </source>
</evidence>
<dbReference type="InterPro" id="IPR036869">
    <property type="entry name" value="J_dom_sf"/>
</dbReference>
<dbReference type="SMART" id="SM00271">
    <property type="entry name" value="DnaJ"/>
    <property type="match status" value="1"/>
</dbReference>
<dbReference type="KEGG" id="fas:105268098"/>
<dbReference type="PROSITE" id="PS50076">
    <property type="entry name" value="DNAJ_2"/>
    <property type="match status" value="1"/>
</dbReference>
<dbReference type="Gene3D" id="1.10.287.110">
    <property type="entry name" value="DnaJ domain"/>
    <property type="match status" value="1"/>
</dbReference>
<accession>A0A0C9RG56</accession>
<name>A0A0C9RG56_9HYME</name>
<dbReference type="AlphaFoldDB" id="A0A0C9RG56"/>
<evidence type="ECO:0000259" key="5">
    <source>
        <dbReference type="PROSITE" id="PS50076"/>
    </source>
</evidence>
<dbReference type="GeneID" id="105268098"/>
<dbReference type="SMART" id="SM00028">
    <property type="entry name" value="TPR"/>
    <property type="match status" value="8"/>
</dbReference>
<dbReference type="PRINTS" id="PR00625">
    <property type="entry name" value="JDOMAIN"/>
</dbReference>
<keyword evidence="7" id="KW-1185">Reference proteome</keyword>
<dbReference type="InterPro" id="IPR011990">
    <property type="entry name" value="TPR-like_helical_dom_sf"/>
</dbReference>
<dbReference type="PANTHER" id="PTHR45188">
    <property type="entry name" value="DNAJ PROTEIN P58IPK HOMOLOG"/>
    <property type="match status" value="1"/>
</dbReference>
<evidence type="ECO:0000313" key="7">
    <source>
        <dbReference type="Proteomes" id="UP000694866"/>
    </source>
</evidence>
<dbReference type="SUPFAM" id="SSF48452">
    <property type="entry name" value="TPR-like"/>
    <property type="match status" value="2"/>
</dbReference>
<feature type="repeat" description="TPR" evidence="3">
    <location>
        <begin position="330"/>
        <end position="363"/>
    </location>
</feature>
<dbReference type="SUPFAM" id="SSF46565">
    <property type="entry name" value="Chaperone J-domain"/>
    <property type="match status" value="1"/>
</dbReference>
<dbReference type="Proteomes" id="UP000694866">
    <property type="component" value="Unplaced"/>
</dbReference>
<organism evidence="6">
    <name type="scientific">Fopius arisanus</name>
    <dbReference type="NCBI Taxonomy" id="64838"/>
    <lineage>
        <taxon>Eukaryota</taxon>
        <taxon>Metazoa</taxon>
        <taxon>Ecdysozoa</taxon>
        <taxon>Arthropoda</taxon>
        <taxon>Hexapoda</taxon>
        <taxon>Insecta</taxon>
        <taxon>Pterygota</taxon>
        <taxon>Neoptera</taxon>
        <taxon>Endopterygota</taxon>
        <taxon>Hymenoptera</taxon>
        <taxon>Apocrita</taxon>
        <taxon>Ichneumonoidea</taxon>
        <taxon>Braconidae</taxon>
        <taxon>Opiinae</taxon>
        <taxon>Fopius</taxon>
    </lineage>
</organism>
<feature type="domain" description="J" evidence="5">
    <location>
        <begin position="383"/>
        <end position="453"/>
    </location>
</feature>
<protein>
    <submittedName>
        <fullName evidence="6">DNAJC7_0 protein</fullName>
    </submittedName>
    <submittedName>
        <fullName evidence="8">DnaJ homolog subfamily C member 7</fullName>
    </submittedName>
</protein>
<dbReference type="EMBL" id="GBYB01012117">
    <property type="protein sequence ID" value="JAG81884.1"/>
    <property type="molecule type" value="Transcribed_RNA"/>
</dbReference>
<gene>
    <name evidence="6" type="primary">DNAJC7_0</name>
    <name evidence="8" type="synonym">Tpr2</name>
    <name evidence="6" type="ORF">g.29848</name>
</gene>
<dbReference type="Pfam" id="PF00226">
    <property type="entry name" value="DnaJ"/>
    <property type="match status" value="1"/>
</dbReference>
<evidence type="ECO:0000256" key="1">
    <source>
        <dbReference type="ARBA" id="ARBA00022737"/>
    </source>
</evidence>
<keyword evidence="1" id="KW-0677">Repeat</keyword>
<reference evidence="6" key="1">
    <citation type="submission" date="2015-01" db="EMBL/GenBank/DDBJ databases">
        <title>Transcriptome Assembly of Fopius arisanus.</title>
        <authorList>
            <person name="Geib S."/>
        </authorList>
    </citation>
    <scope>NUCLEOTIDE SEQUENCE</scope>
</reference>
<dbReference type="CTD" id="34984"/>
<dbReference type="PROSITE" id="PS50005">
    <property type="entry name" value="TPR"/>
    <property type="match status" value="3"/>
</dbReference>
<feature type="repeat" description="TPR" evidence="3">
    <location>
        <begin position="212"/>
        <end position="245"/>
    </location>
</feature>
<feature type="repeat" description="TPR" evidence="3">
    <location>
        <begin position="258"/>
        <end position="291"/>
    </location>
</feature>
<dbReference type="Pfam" id="PF13181">
    <property type="entry name" value="TPR_8"/>
    <property type="match status" value="1"/>
</dbReference>
<evidence type="ECO:0000256" key="3">
    <source>
        <dbReference type="PROSITE-ProRule" id="PRU00339"/>
    </source>
</evidence>
<sequence>MADETMNVETNDNVVIMDSSDIASSIEQVELQIEAAKKYYGDKQYKSALSSYSNAIELCPHVARYYGNRAACYMMLDQYRDALLDARKSIEIDSNFLKGYIRVVRCCLKLGEIVEAETTLNKMTQIDPTMEKEATAEITDLSHLKRFLREADVAFAIKDYRKVVYCMDRCCDVSKYCSRFKLMKAECLAYLGRYQDAQEIANDILHVDRSNIDATYVRGVCLYHQENVDRAFMHFQEVLRLAPDHTKALEIYKRAKQLKQKKEDGNAAFKANRYQEAYNLYTEALAVDPQNKLVNTKLHYNRALTAAKLGRLNESISECTEALNIDENYMKAILKRGSCYMELQEYEEAVRDFERACRVNQSRENRRLLMEAKEALKRSKKKDYYKILGVDKAASVEDIKKAYRKRALVHHPDRHSSASDTKKKEQEKKFKEIGEAYTILSDPKQRSRYDRGGDMEEFENGFDLSRFSTDSAFEAFFTKPEAGFKFQFGGGHESFPF</sequence>
<dbReference type="InterPro" id="IPR019734">
    <property type="entry name" value="TPR_rpt"/>
</dbReference>
<dbReference type="InterPro" id="IPR001623">
    <property type="entry name" value="DnaJ_domain"/>
</dbReference>
<evidence type="ECO:0000256" key="4">
    <source>
        <dbReference type="SAM" id="Coils"/>
    </source>
</evidence>
<dbReference type="OrthoDB" id="765884at2759"/>